<dbReference type="PANTHER" id="PTHR47965">
    <property type="entry name" value="ASPARTYL PROTEASE-RELATED"/>
    <property type="match status" value="1"/>
</dbReference>
<dbReference type="Proteomes" id="UP000327013">
    <property type="component" value="Chromosome 2"/>
</dbReference>
<dbReference type="Pfam" id="PF14541">
    <property type="entry name" value="TAXi_C"/>
    <property type="match status" value="1"/>
</dbReference>
<comment type="similarity">
    <text evidence="2">Belongs to the peptidase A1 family.</text>
</comment>
<feature type="domain" description="Peptidase A1" evidence="7">
    <location>
        <begin position="47"/>
        <end position="381"/>
    </location>
</feature>
<dbReference type="GO" id="GO:0004190">
    <property type="term" value="F:aspartic-type endopeptidase activity"/>
    <property type="evidence" value="ECO:0007669"/>
    <property type="project" value="InterPro"/>
</dbReference>
<dbReference type="InterPro" id="IPR001461">
    <property type="entry name" value="Aspartic_peptidase_A1"/>
</dbReference>
<dbReference type="InterPro" id="IPR033121">
    <property type="entry name" value="PEPTIDASE_A1"/>
</dbReference>
<dbReference type="Pfam" id="PF14543">
    <property type="entry name" value="TAXi_N"/>
    <property type="match status" value="1"/>
</dbReference>
<evidence type="ECO:0000256" key="2">
    <source>
        <dbReference type="ARBA" id="ARBA00007447"/>
    </source>
</evidence>
<dbReference type="InterPro" id="IPR033868">
    <property type="entry name" value="Xylanase_inhibitor_I-like"/>
</dbReference>
<dbReference type="AlphaFoldDB" id="A0A5N6QSM6"/>
<dbReference type="InterPro" id="IPR032799">
    <property type="entry name" value="TAXi_C"/>
</dbReference>
<accession>A0A5N6QSM6</accession>
<keyword evidence="4 6" id="KW-0732">Signal</keyword>
<organism evidence="8 9">
    <name type="scientific">Carpinus fangiana</name>
    <dbReference type="NCBI Taxonomy" id="176857"/>
    <lineage>
        <taxon>Eukaryota</taxon>
        <taxon>Viridiplantae</taxon>
        <taxon>Streptophyta</taxon>
        <taxon>Embryophyta</taxon>
        <taxon>Tracheophyta</taxon>
        <taxon>Spermatophyta</taxon>
        <taxon>Magnoliopsida</taxon>
        <taxon>eudicotyledons</taxon>
        <taxon>Gunneridae</taxon>
        <taxon>Pentapetalae</taxon>
        <taxon>rosids</taxon>
        <taxon>fabids</taxon>
        <taxon>Fagales</taxon>
        <taxon>Betulaceae</taxon>
        <taxon>Carpinus</taxon>
    </lineage>
</organism>
<evidence type="ECO:0000313" key="9">
    <source>
        <dbReference type="Proteomes" id="UP000327013"/>
    </source>
</evidence>
<evidence type="ECO:0000259" key="7">
    <source>
        <dbReference type="PROSITE" id="PS51767"/>
    </source>
</evidence>
<protein>
    <recommendedName>
        <fullName evidence="7">Peptidase A1 domain-containing protein</fullName>
    </recommendedName>
</protein>
<evidence type="ECO:0000256" key="6">
    <source>
        <dbReference type="SAM" id="SignalP"/>
    </source>
</evidence>
<dbReference type="GO" id="GO:0005576">
    <property type="term" value="C:extracellular region"/>
    <property type="evidence" value="ECO:0007669"/>
    <property type="project" value="UniProtKB-SubCell"/>
</dbReference>
<comment type="subcellular location">
    <subcellularLocation>
        <location evidence="1">Secreted</location>
        <location evidence="1">Extracellular space</location>
    </subcellularLocation>
</comment>
<dbReference type="InterPro" id="IPR021109">
    <property type="entry name" value="Peptidase_aspartic_dom_sf"/>
</dbReference>
<dbReference type="EMBL" id="CM017322">
    <property type="protein sequence ID" value="KAE8010165.1"/>
    <property type="molecule type" value="Genomic_DNA"/>
</dbReference>
<dbReference type="GO" id="GO:0006508">
    <property type="term" value="P:proteolysis"/>
    <property type="evidence" value="ECO:0007669"/>
    <property type="project" value="InterPro"/>
</dbReference>
<keyword evidence="9" id="KW-1185">Reference proteome</keyword>
<gene>
    <name evidence="8" type="ORF">FH972_006555</name>
</gene>
<proteinExistence type="inferred from homology"/>
<keyword evidence="5" id="KW-1015">Disulfide bond</keyword>
<reference evidence="8 9" key="1">
    <citation type="submission" date="2019-06" db="EMBL/GenBank/DDBJ databases">
        <title>A chromosomal-level reference genome of Carpinus fangiana (Coryloideae, Betulaceae).</title>
        <authorList>
            <person name="Yang X."/>
            <person name="Wang Z."/>
            <person name="Zhang L."/>
            <person name="Hao G."/>
            <person name="Liu J."/>
            <person name="Yang Y."/>
        </authorList>
    </citation>
    <scope>NUCLEOTIDE SEQUENCE [LARGE SCALE GENOMIC DNA]</scope>
    <source>
        <strain evidence="8">Cfa_2016G</strain>
        <tissue evidence="8">Leaf</tissue>
    </source>
</reference>
<evidence type="ECO:0000256" key="3">
    <source>
        <dbReference type="ARBA" id="ARBA00022525"/>
    </source>
</evidence>
<dbReference type="OrthoDB" id="1258937at2759"/>
<evidence type="ECO:0000313" key="8">
    <source>
        <dbReference type="EMBL" id="KAE8010165.1"/>
    </source>
</evidence>
<dbReference type="PROSITE" id="PS51767">
    <property type="entry name" value="PEPTIDASE_A1"/>
    <property type="match status" value="1"/>
</dbReference>
<keyword evidence="3" id="KW-0964">Secreted</keyword>
<dbReference type="SUPFAM" id="SSF50630">
    <property type="entry name" value="Acid proteases"/>
    <property type="match status" value="1"/>
</dbReference>
<name>A0A5N6QSM6_9ROSI</name>
<evidence type="ECO:0000256" key="1">
    <source>
        <dbReference type="ARBA" id="ARBA00004239"/>
    </source>
</evidence>
<dbReference type="PANTHER" id="PTHR47965:SF28">
    <property type="entry name" value="BASIC 7S GLOBULIN"/>
    <property type="match status" value="1"/>
</dbReference>
<dbReference type="Gene3D" id="2.40.70.10">
    <property type="entry name" value="Acid Proteases"/>
    <property type="match status" value="2"/>
</dbReference>
<dbReference type="InterPro" id="IPR032861">
    <property type="entry name" value="TAXi_N"/>
</dbReference>
<sequence length="400" mass="43916">MASFRHYLLIFLSFSSLVYVSQSQTQTQTTFKPNKLVLPVHKDSTTALHVADTQTPVSTAPFLVDLNGQFMWANCKQQHLSSTFHAPFCHSTQCSRANTHLCHNNNTCELMAVNPVTHQTAMAQLAQDVFSIRSTQGSIARVPRFLFACAPSLLLQKGLPKNTQGVLGLGHAPISLPYQLSSHFGFQPKFALCLSSSPRKNGAIFFGDLPYAQNLSFTPLSITRKAEYFIKVTSIKVNNKHVPLTTSTSLSSIISTTTPYTVLERSIFQTVTQFFAGQLSVFGISQLKPPVAPFGLCYDSSKIASSRVGHAVPNVDLVLHSTNVVWRFFGANLMVKAREGVTCLGFVDGGLRPRASIVIGAYQLEDNLLQFDLGRSRLGFSSSLLFHRTNCANFNFTGNP</sequence>
<dbReference type="CDD" id="cd05489">
    <property type="entry name" value="xylanase_inhibitor_I_like"/>
    <property type="match status" value="1"/>
</dbReference>
<feature type="signal peptide" evidence="6">
    <location>
        <begin position="1"/>
        <end position="23"/>
    </location>
</feature>
<evidence type="ECO:0000256" key="5">
    <source>
        <dbReference type="ARBA" id="ARBA00023157"/>
    </source>
</evidence>
<feature type="chain" id="PRO_5024314677" description="Peptidase A1 domain-containing protein" evidence="6">
    <location>
        <begin position="24"/>
        <end position="400"/>
    </location>
</feature>
<evidence type="ECO:0000256" key="4">
    <source>
        <dbReference type="ARBA" id="ARBA00022729"/>
    </source>
</evidence>
<dbReference type="FunFam" id="2.40.70.10:FF:000041">
    <property type="entry name" value="Basic 7S globulin"/>
    <property type="match status" value="1"/>
</dbReference>